<dbReference type="SUPFAM" id="SSF158472">
    <property type="entry name" value="HAMP domain-like"/>
    <property type="match status" value="1"/>
</dbReference>
<keyword evidence="16" id="KW-1185">Reference proteome</keyword>
<dbReference type="GO" id="GO:0005524">
    <property type="term" value="F:ATP binding"/>
    <property type="evidence" value="ECO:0007669"/>
    <property type="project" value="UniProtKB-KW"/>
</dbReference>
<gene>
    <name evidence="15" type="ORF">SE17_22775</name>
</gene>
<organism evidence="15 16">
    <name type="scientific">Kouleothrix aurantiaca</name>
    <dbReference type="NCBI Taxonomy" id="186479"/>
    <lineage>
        <taxon>Bacteria</taxon>
        <taxon>Bacillati</taxon>
        <taxon>Chloroflexota</taxon>
        <taxon>Chloroflexia</taxon>
        <taxon>Chloroflexales</taxon>
        <taxon>Roseiflexineae</taxon>
        <taxon>Roseiflexaceae</taxon>
        <taxon>Kouleothrix</taxon>
    </lineage>
</organism>
<evidence type="ECO:0000256" key="4">
    <source>
        <dbReference type="ARBA" id="ARBA00022475"/>
    </source>
</evidence>
<evidence type="ECO:0000313" key="16">
    <source>
        <dbReference type="Proteomes" id="UP000050509"/>
    </source>
</evidence>
<evidence type="ECO:0000256" key="3">
    <source>
        <dbReference type="ARBA" id="ARBA00012438"/>
    </source>
</evidence>
<keyword evidence="13" id="KW-1133">Transmembrane helix</keyword>
<accession>A0A0P9D7C5</accession>
<comment type="caution">
    <text evidence="15">The sequence shown here is derived from an EMBL/GenBank/DDBJ whole genome shotgun (WGS) entry which is preliminary data.</text>
</comment>
<comment type="catalytic activity">
    <reaction evidence="1">
        <text>ATP + protein L-histidine = ADP + protein N-phospho-L-histidine.</text>
        <dbReference type="EC" id="2.7.13.3"/>
    </reaction>
</comment>
<evidence type="ECO:0000256" key="8">
    <source>
        <dbReference type="ARBA" id="ARBA00022777"/>
    </source>
</evidence>
<evidence type="ECO:0000256" key="12">
    <source>
        <dbReference type="SAM" id="Coils"/>
    </source>
</evidence>
<evidence type="ECO:0000256" key="1">
    <source>
        <dbReference type="ARBA" id="ARBA00000085"/>
    </source>
</evidence>
<dbReference type="PROSITE" id="PS50885">
    <property type="entry name" value="HAMP"/>
    <property type="match status" value="1"/>
</dbReference>
<dbReference type="Pfam" id="PF00672">
    <property type="entry name" value="HAMP"/>
    <property type="match status" value="1"/>
</dbReference>
<reference evidence="15 16" key="1">
    <citation type="submission" date="2015-09" db="EMBL/GenBank/DDBJ databases">
        <title>Draft genome sequence of Kouleothrix aurantiaca JCM 19913.</title>
        <authorList>
            <person name="Hemp J."/>
        </authorList>
    </citation>
    <scope>NUCLEOTIDE SEQUENCE [LARGE SCALE GENOMIC DNA]</scope>
    <source>
        <strain evidence="15 16">COM-B</strain>
    </source>
</reference>
<dbReference type="SMART" id="SM00304">
    <property type="entry name" value="HAMP"/>
    <property type="match status" value="1"/>
</dbReference>
<comment type="subcellular location">
    <subcellularLocation>
        <location evidence="2">Cell membrane</location>
        <topology evidence="2">Multi-pass membrane protein</topology>
    </subcellularLocation>
</comment>
<dbReference type="EC" id="2.7.13.3" evidence="3"/>
<evidence type="ECO:0000256" key="7">
    <source>
        <dbReference type="ARBA" id="ARBA00022741"/>
    </source>
</evidence>
<dbReference type="GO" id="GO:0005886">
    <property type="term" value="C:plasma membrane"/>
    <property type="evidence" value="ECO:0007669"/>
    <property type="project" value="UniProtKB-SubCell"/>
</dbReference>
<dbReference type="InterPro" id="IPR003660">
    <property type="entry name" value="HAMP_dom"/>
</dbReference>
<proteinExistence type="predicted"/>
<dbReference type="PANTHER" id="PTHR45528:SF1">
    <property type="entry name" value="SENSOR HISTIDINE KINASE CPXA"/>
    <property type="match status" value="1"/>
</dbReference>
<feature type="coiled-coil region" evidence="12">
    <location>
        <begin position="328"/>
        <end position="355"/>
    </location>
</feature>
<feature type="transmembrane region" description="Helical" evidence="13">
    <location>
        <begin position="261"/>
        <end position="280"/>
    </location>
</feature>
<evidence type="ECO:0000256" key="11">
    <source>
        <dbReference type="ARBA" id="ARBA00023136"/>
    </source>
</evidence>
<evidence type="ECO:0000256" key="10">
    <source>
        <dbReference type="ARBA" id="ARBA00023012"/>
    </source>
</evidence>
<evidence type="ECO:0000259" key="14">
    <source>
        <dbReference type="PROSITE" id="PS50885"/>
    </source>
</evidence>
<evidence type="ECO:0000256" key="9">
    <source>
        <dbReference type="ARBA" id="ARBA00022840"/>
    </source>
</evidence>
<dbReference type="AlphaFoldDB" id="A0A0P9D7C5"/>
<dbReference type="Proteomes" id="UP000050509">
    <property type="component" value="Unassembled WGS sequence"/>
</dbReference>
<evidence type="ECO:0000256" key="5">
    <source>
        <dbReference type="ARBA" id="ARBA00022553"/>
    </source>
</evidence>
<dbReference type="Gene3D" id="6.10.340.10">
    <property type="match status" value="1"/>
</dbReference>
<keyword evidence="8" id="KW-0418">Kinase</keyword>
<keyword evidence="6" id="KW-0808">Transferase</keyword>
<dbReference type="PANTHER" id="PTHR45528">
    <property type="entry name" value="SENSOR HISTIDINE KINASE CPXA"/>
    <property type="match status" value="1"/>
</dbReference>
<keyword evidence="12" id="KW-0175">Coiled coil</keyword>
<evidence type="ECO:0000256" key="6">
    <source>
        <dbReference type="ARBA" id="ARBA00022679"/>
    </source>
</evidence>
<dbReference type="GO" id="GO:0000155">
    <property type="term" value="F:phosphorelay sensor kinase activity"/>
    <property type="evidence" value="ECO:0007669"/>
    <property type="project" value="TreeGrafter"/>
</dbReference>
<evidence type="ECO:0000256" key="13">
    <source>
        <dbReference type="SAM" id="Phobius"/>
    </source>
</evidence>
<name>A0A0P9D7C5_9CHLR</name>
<keyword evidence="9" id="KW-0067">ATP-binding</keyword>
<feature type="domain" description="HAMP" evidence="14">
    <location>
        <begin position="284"/>
        <end position="336"/>
    </location>
</feature>
<keyword evidence="4" id="KW-1003">Cell membrane</keyword>
<dbReference type="InterPro" id="IPR050398">
    <property type="entry name" value="HssS/ArlS-like"/>
</dbReference>
<keyword evidence="5" id="KW-0597">Phosphoprotein</keyword>
<dbReference type="CDD" id="cd06225">
    <property type="entry name" value="HAMP"/>
    <property type="match status" value="1"/>
</dbReference>
<keyword evidence="11 13" id="KW-0472">Membrane</keyword>
<keyword evidence="10" id="KW-0902">Two-component regulatory system</keyword>
<sequence>MLIVGAVLLVINADAQQNSVYNDQIDLAKRVELDVSRHLEEQRNQLDQFALKVRPSTSQAQLIDLAKDLVNRNYPNVLDFVLLDGGANERLHLVKLLLLSEKTLGSRKDDPAVQQALRDGTVSYSPIARNASGVRSFVITMPVRNDASTVVGALRAELSAEPLAISLAGAIANSKSYPYMVLHSDGNVMLDDGKPAFNVPNGLRTLIRSPNEVAQYSGARSQEVIGAQAPVMLRNNNESTGWTIIVEQPLLTAFGSLRNSIFVLGLLVLVVGAIALFYAFRQARQFLRPLEALRNGANALGAGQLNYRIGDLGDDEMGELARTFNGMAEHLQKSLAEIEHRNERLRRSMALARDIQIGLLPDRPPWNGD</sequence>
<keyword evidence="7" id="KW-0547">Nucleotide-binding</keyword>
<evidence type="ECO:0000313" key="15">
    <source>
        <dbReference type="EMBL" id="KPV51163.1"/>
    </source>
</evidence>
<dbReference type="EMBL" id="LJCR01001039">
    <property type="protein sequence ID" value="KPV51163.1"/>
    <property type="molecule type" value="Genomic_DNA"/>
</dbReference>
<keyword evidence="13" id="KW-0812">Transmembrane</keyword>
<evidence type="ECO:0000256" key="2">
    <source>
        <dbReference type="ARBA" id="ARBA00004651"/>
    </source>
</evidence>
<protein>
    <recommendedName>
        <fullName evidence="3">histidine kinase</fullName>
        <ecNumber evidence="3">2.7.13.3</ecNumber>
    </recommendedName>
</protein>
<feature type="non-terminal residue" evidence="15">
    <location>
        <position position="369"/>
    </location>
</feature>